<organism evidence="2 3">
    <name type="scientific">Salix viminalis</name>
    <name type="common">Common osier</name>
    <name type="synonym">Basket willow</name>
    <dbReference type="NCBI Taxonomy" id="40686"/>
    <lineage>
        <taxon>Eukaryota</taxon>
        <taxon>Viridiplantae</taxon>
        <taxon>Streptophyta</taxon>
        <taxon>Embryophyta</taxon>
        <taxon>Tracheophyta</taxon>
        <taxon>Spermatophyta</taxon>
        <taxon>Magnoliopsida</taxon>
        <taxon>eudicotyledons</taxon>
        <taxon>Gunneridae</taxon>
        <taxon>Pentapetalae</taxon>
        <taxon>rosids</taxon>
        <taxon>fabids</taxon>
        <taxon>Malpighiales</taxon>
        <taxon>Salicaceae</taxon>
        <taxon>Saliceae</taxon>
        <taxon>Salix</taxon>
    </lineage>
</organism>
<keyword evidence="3" id="KW-1185">Reference proteome</keyword>
<feature type="domain" description="Myb/SANT-like" evidence="1">
    <location>
        <begin position="531"/>
        <end position="624"/>
    </location>
</feature>
<dbReference type="Proteomes" id="UP001151529">
    <property type="component" value="Chromosome 6"/>
</dbReference>
<feature type="domain" description="Myb/SANT-like" evidence="1">
    <location>
        <begin position="236"/>
        <end position="295"/>
    </location>
</feature>
<proteinExistence type="predicted"/>
<gene>
    <name evidence="2" type="ORF">OIU85_017732</name>
</gene>
<sequence length="794" mass="91307">MTKSNGARPKLGSALFSAEGCEAPLFRIRAKLFHHRKAISLPGAKLKTHHYINSSRGVMGTQIPTSNDRSRTYWTPTMERYFIDLMLEQLHRGNRIGHTFNKQAWTDMLAVFNAKFESQYDKDVLKSRYTNLWKQFNDVKELLGQTGFAWDENRQMVVADDGLWHDYIKVHPDARSYKTKAVLNFNDLCVIYGYTSADGRYSRSSHDFDFDDEVQGVIMGDPTGSLSSNSERPRTEWTAAMDQYFVELMLDQIGRGNKTDNSFVKQAWTDMLSSFNAKFGPRHDKEDFKTSIQEMIVADDDKVWDSYIKAHPHARTYRMKTLPTYNDLVLIYGNGGDNDIQSNFLQDKDHEADISRKKAEAGKGSHSLGSSDRTRTYWTPPMDHYLIDLLLDQVHRGNKFGQTFISQAWIDMTASFNVKFQSHHDKDVLKNRYKHLRRLYNEIKNLLDNSGFSWDETREMITAKDHIWDAYIKAHPDARSYRVKTVPGYQKLCVIIGQENSGGRYSRLAQCIDAKEEIPVLMTVDPLTVDWQPEMNRYFVDLMLEQVHGGNMSDHTFNEQAWANMVKLFNDKFGLTCDKDSLEKQFVSLMKDCNEISNLLSLRGFAWVGTQQMVTADDAIWEDHVKEHPEAIAYKNKVLDIYLDLCFIQRNEVSDTRLGDPGPPIQVEDTAMKVEIVMDGLQGNVQFPGEEIETSDAQKKRPAKVAELSYKAQKIGKEMQRVVSAFANKKESKNHMSIESAIETLQTIPDIGDELLLDACDLLEDERKAKTFLALDSTLRKKWLLRKLRPKESQ</sequence>
<evidence type="ECO:0000313" key="3">
    <source>
        <dbReference type="Proteomes" id="UP001151529"/>
    </source>
</evidence>
<name>A0A9Q0VA30_SALVM</name>
<evidence type="ECO:0000313" key="2">
    <source>
        <dbReference type="EMBL" id="KAJ6743830.1"/>
    </source>
</evidence>
<dbReference type="EMBL" id="JAPFFL010000002">
    <property type="protein sequence ID" value="KAJ6743830.1"/>
    <property type="molecule type" value="Genomic_DNA"/>
</dbReference>
<dbReference type="PANTHER" id="PTHR46929">
    <property type="entry name" value="EXPRESSED PROTEIN"/>
    <property type="match status" value="1"/>
</dbReference>
<feature type="domain" description="Myb/SANT-like" evidence="1">
    <location>
        <begin position="73"/>
        <end position="167"/>
    </location>
</feature>
<reference evidence="2" key="1">
    <citation type="submission" date="2022-11" db="EMBL/GenBank/DDBJ databases">
        <authorList>
            <person name="Hyden B.L."/>
            <person name="Feng K."/>
            <person name="Yates T."/>
            <person name="Jawdy S."/>
            <person name="Smart L.B."/>
            <person name="Muchero W."/>
        </authorList>
    </citation>
    <scope>NUCLEOTIDE SEQUENCE</scope>
    <source>
        <tissue evidence="2">Shoot tip</tissue>
    </source>
</reference>
<feature type="domain" description="Myb/SANT-like" evidence="1">
    <location>
        <begin position="377"/>
        <end position="471"/>
    </location>
</feature>
<dbReference type="Pfam" id="PF12776">
    <property type="entry name" value="Myb_DNA-bind_3"/>
    <property type="match status" value="4"/>
</dbReference>
<evidence type="ECO:0000259" key="1">
    <source>
        <dbReference type="Pfam" id="PF12776"/>
    </source>
</evidence>
<reference evidence="2" key="2">
    <citation type="journal article" date="2023" name="Int. J. Mol. Sci.">
        <title>De Novo Assembly and Annotation of 11 Diverse Shrub Willow (Salix) Genomes Reveals Novel Gene Organization in Sex-Linked Regions.</title>
        <authorList>
            <person name="Hyden B."/>
            <person name="Feng K."/>
            <person name="Yates T.B."/>
            <person name="Jawdy S."/>
            <person name="Cereghino C."/>
            <person name="Smart L.B."/>
            <person name="Muchero W."/>
        </authorList>
    </citation>
    <scope>NUCLEOTIDE SEQUENCE [LARGE SCALE GENOMIC DNA]</scope>
    <source>
        <tissue evidence="2">Shoot tip</tissue>
    </source>
</reference>
<dbReference type="PANTHER" id="PTHR46929:SF28">
    <property type="entry name" value="MYB_SANT-LIKE DNA-BINDING DOMAIN PROTEIN"/>
    <property type="match status" value="1"/>
</dbReference>
<protein>
    <recommendedName>
        <fullName evidence="1">Myb/SANT-like domain-containing protein</fullName>
    </recommendedName>
</protein>
<dbReference type="InterPro" id="IPR024752">
    <property type="entry name" value="Myb/SANT-like_dom"/>
</dbReference>
<comment type="caution">
    <text evidence="2">The sequence shown here is derived from an EMBL/GenBank/DDBJ whole genome shotgun (WGS) entry which is preliminary data.</text>
</comment>
<accession>A0A9Q0VA30</accession>
<dbReference type="OrthoDB" id="813841at2759"/>
<dbReference type="AlphaFoldDB" id="A0A9Q0VA30"/>